<dbReference type="SUPFAM" id="SSF52540">
    <property type="entry name" value="P-loop containing nucleoside triphosphate hydrolases"/>
    <property type="match status" value="1"/>
</dbReference>
<evidence type="ECO:0000256" key="1">
    <source>
        <dbReference type="ARBA" id="ARBA00022741"/>
    </source>
</evidence>
<feature type="region of interest" description="Disordered" evidence="6">
    <location>
        <begin position="1962"/>
        <end position="1981"/>
    </location>
</feature>
<feature type="binding site" evidence="5">
    <location>
        <begin position="448"/>
        <end position="455"/>
    </location>
    <ligand>
        <name>ATP</name>
        <dbReference type="ChEBI" id="CHEBI:30616"/>
    </ligand>
</feature>
<feature type="domain" description="UvrD-like helicase ATP-binding" evidence="7">
    <location>
        <begin position="427"/>
        <end position="779"/>
    </location>
</feature>
<organism evidence="8 9">
    <name type="scientific">Tuber aestivum</name>
    <name type="common">summer truffle</name>
    <dbReference type="NCBI Taxonomy" id="59557"/>
    <lineage>
        <taxon>Eukaryota</taxon>
        <taxon>Fungi</taxon>
        <taxon>Dikarya</taxon>
        <taxon>Ascomycota</taxon>
        <taxon>Pezizomycotina</taxon>
        <taxon>Pezizomycetes</taxon>
        <taxon>Pezizales</taxon>
        <taxon>Tuberaceae</taxon>
        <taxon>Tuber</taxon>
    </lineage>
</organism>
<proteinExistence type="predicted"/>
<dbReference type="InterPro" id="IPR039904">
    <property type="entry name" value="TRANK1"/>
</dbReference>
<dbReference type="GO" id="GO:0004386">
    <property type="term" value="F:helicase activity"/>
    <property type="evidence" value="ECO:0007669"/>
    <property type="project" value="UniProtKB-UniRule"/>
</dbReference>
<evidence type="ECO:0000256" key="5">
    <source>
        <dbReference type="PROSITE-ProRule" id="PRU00560"/>
    </source>
</evidence>
<evidence type="ECO:0000256" key="4">
    <source>
        <dbReference type="ARBA" id="ARBA00022840"/>
    </source>
</evidence>
<feature type="region of interest" description="Disordered" evidence="6">
    <location>
        <begin position="2043"/>
        <end position="2063"/>
    </location>
</feature>
<dbReference type="InterPro" id="IPR014016">
    <property type="entry name" value="UvrD-like_ATP-bd"/>
</dbReference>
<dbReference type="InterPro" id="IPR027417">
    <property type="entry name" value="P-loop_NTPase"/>
</dbReference>
<feature type="compositionally biased region" description="Acidic residues" evidence="6">
    <location>
        <begin position="1929"/>
        <end position="1945"/>
    </location>
</feature>
<dbReference type="Proteomes" id="UP001412239">
    <property type="component" value="Unassembled WGS sequence"/>
</dbReference>
<feature type="region of interest" description="Disordered" evidence="6">
    <location>
        <begin position="1907"/>
        <end position="1952"/>
    </location>
</feature>
<evidence type="ECO:0000256" key="3">
    <source>
        <dbReference type="ARBA" id="ARBA00022806"/>
    </source>
</evidence>
<keyword evidence="4 5" id="KW-0067">ATP-binding</keyword>
<dbReference type="Pfam" id="PF00580">
    <property type="entry name" value="UvrD-helicase"/>
    <property type="match status" value="1"/>
</dbReference>
<dbReference type="Gene3D" id="3.40.50.300">
    <property type="entry name" value="P-loop containing nucleotide triphosphate hydrolases"/>
    <property type="match status" value="2"/>
</dbReference>
<evidence type="ECO:0000259" key="7">
    <source>
        <dbReference type="PROSITE" id="PS51198"/>
    </source>
</evidence>
<keyword evidence="3 5" id="KW-0347">Helicase</keyword>
<evidence type="ECO:0000313" key="9">
    <source>
        <dbReference type="Proteomes" id="UP001412239"/>
    </source>
</evidence>
<evidence type="ECO:0000256" key="6">
    <source>
        <dbReference type="SAM" id="MobiDB-lite"/>
    </source>
</evidence>
<gene>
    <name evidence="8" type="ORF">GSTUAT00004803001</name>
</gene>
<dbReference type="EMBL" id="LN891031">
    <property type="protein sequence ID" value="CUS11080.1"/>
    <property type="molecule type" value="Genomic_DNA"/>
</dbReference>
<dbReference type="PANTHER" id="PTHR21529:SF4">
    <property type="entry name" value="TPR AND ANKYRIN REPEAT-CONTAINING PROTEIN 1"/>
    <property type="match status" value="1"/>
</dbReference>
<protein>
    <recommendedName>
        <fullName evidence="7">UvrD-like helicase ATP-binding domain-containing protein</fullName>
    </recommendedName>
</protein>
<accession>A0A292PX76</accession>
<evidence type="ECO:0000313" key="8">
    <source>
        <dbReference type="EMBL" id="CUS11080.1"/>
    </source>
</evidence>
<keyword evidence="1 5" id="KW-0547">Nucleotide-binding</keyword>
<dbReference type="PROSITE" id="PS51198">
    <property type="entry name" value="UVRD_HELICASE_ATP_BIND"/>
    <property type="match status" value="1"/>
</dbReference>
<dbReference type="Pfam" id="PF13361">
    <property type="entry name" value="UvrD_C"/>
    <property type="match status" value="1"/>
</dbReference>
<sequence>MNPSTGFFEFIFSETPRDFKAAYESLDSEPYQIFDLLLKEERFKNFFSRIEVYGNNLGYLLSQFPSLQQYGYSTSLLQEIIKAFTLSLLTEKFDGRKSRSAVARIVISVVNLSDPRTLGQFGVRLGGLPEILRILIAEEHIKKLAQTDQRRFEDLISEPRAQERWVEFITDLCKGCRVHRSGPRRTGGVELAKFIRTVPCEFCTTNFSFNCGPSQNSEGEPTGAHDYSLRPVIESNVFEYLLGEPLGPWKIVLSQQAMEDLGEENAQGNFENVRRKFYELASGEWAGKKILHRAKWENSLNYRIPLFNAFYKTGSFILWQIDTAFDERFSEDYQVIKVWAIGKHKNLGRTGVQIHRAQQVYTKAQVGACKRGELDRSRGIRYPVRVCLDGKERGVIEGPPRLEKFYSLTTAILDNISSTARKVACPVVLSAEEATVVDHFITPAFVRGSSGTGKTTCLVYKLVGRYLNSIEKGEPLRQVLLTKSKRLVSKLGVSIDGLIEAKLGDRKRVTESNYSRNGGLDDNTRKQFSSLTNADFPLICTFDCLLTLIENSIREQENQRRYIKIDNSKCSRIIDFVKFRIEYWDRLSPRLKRGIRVDLAFLEIMGVIKGSVSAADLRPLSREEYLGKRWRLAPNFASHRERDAVYSIYEWYERTKKKRGDIDQTDRIVGVTKTLAVFRSSEVLSDNVFEQKIRSILDEIYVDGVQDHRTLDIRMLLTLVGSPLGIHLAGDTAQCISKDALFRFANAKSLFHERFWDSTSSARGLVPIPLVLSHNFRSNKQILSVASFIMRLLYRGFPDLVDEPPSEIGDRTGPKPTLYIGNNIIDILRFEEKMENPMQSDGPTFRTGNNGEVRVILVRDEETRDKLRTEMGRSWLVLTVLQSKGMEFEDVFLYNFLSTSPYRHKLNVLEELFKRRAAPGSGHDTSAYPRSHKDWQKENIILFSELKHLYVGVTRARNRLWILETSTRILDPVQRLFNQTATLLQPDLYPDAMLDVLTEDNIGVSELHRRLSTEGTISALRWREMGYQMIDSQQYSEALHCFENAEDPHGITLSNAYITEEIGLTNRAFGSFDAANLHFLKASEFFLQAGSVAKAVQSRKEGSDPKGAVRILADNGVYEDAAWLAADVGLFSETGELYTKLNQHQKALAGYARGKQFRWMLNYLRRFKSEIEPCCWKQYLLFGYLEEFGVSDTIPGQLERRTLHIFGSPEEQEMVLSRFNLMNKLFGLLSNDRKYMEAYEVGVNYGLLEKSIQLLSDKNLLQDLNQEQVAHLNVACKFLQAEHMATNPLRRTGGDGGIHKVLRTAAGRGSPQIDSFVSMWEDISQALDSSAWRRISVKIGEFGDPQITGYVNILATRGAYPSSRFRPPLDHIERVLRDLKVISSGGTIPPSAQLYCGIYEMPRQPGGYIVLEWSPLHANSKPRLPCKPVGIESLRDNILSHISGDIIPPLVSLEEWLQKIWSKKMGSQFVVQTETNAERVDLLARLCQIFLETSAIVKHDRQLKDSLQRNWDWRFWRVALLEQMEFRSPCKQSLKILLETRAELVTREGKYHVLYPVLVRDDTTDYQIESAAQMGVGACVSSLLAQYQTSLFLGYQEQWRSALVTRTQMINRGDGSLKYGSEIVTLVHRFLSETEAGDFPGRFCENICKILSALERVKETLNCYSASIISLYEELTLSLISVVRRYELLIPESWHRLYFHRWERKYRSSALERFRYQQFLVKVCLSFCNMVMGLEGRGAEGIDLAQRSVSLIVVSLINLGTCFPQPQEYAELWRKSQELFRCDRLDFHDAWNLGQYELLGCLTRVFEGYGGNDSIHLVSCHPGSVSSFSGIPLNGSGVLVVKGCLTEGRNWYPWEMSRDQLTRQLNAAHILTAFWKRSRPRVLKMRELRRQRLHAIYANSFPEIEWAESSREDEETQEEGGQRYGYFDDSSETEQADISEDEETQEPAAQRYPYFDDILETERSESSEDEATQEPAAQRYPYFDDILETEQADISEDEETQEPAAQRYSYFDDILETERSESSEEDGTQEATARRHAYFRRFSETESVRSSGEGEGTQAAATQRSADFGVSVGTIWARFWRELRS</sequence>
<name>A0A292PX76_9PEZI</name>
<dbReference type="GO" id="GO:0016787">
    <property type="term" value="F:hydrolase activity"/>
    <property type="evidence" value="ECO:0007669"/>
    <property type="project" value="UniProtKB-UniRule"/>
</dbReference>
<dbReference type="InterPro" id="IPR014017">
    <property type="entry name" value="DNA_helicase_UvrD-like_C"/>
</dbReference>
<dbReference type="GO" id="GO:0005524">
    <property type="term" value="F:ATP binding"/>
    <property type="evidence" value="ECO:0007669"/>
    <property type="project" value="UniProtKB-UniRule"/>
</dbReference>
<keyword evidence="9" id="KW-1185">Reference proteome</keyword>
<reference evidence="8" key="1">
    <citation type="submission" date="2015-10" db="EMBL/GenBank/DDBJ databases">
        <authorList>
            <person name="Regsiter A."/>
            <person name="william w."/>
        </authorList>
    </citation>
    <scope>NUCLEOTIDE SEQUENCE</scope>
    <source>
        <strain evidence="8">Montdore</strain>
    </source>
</reference>
<dbReference type="PANTHER" id="PTHR21529">
    <property type="entry name" value="MAMMARY TURMOR VIRUS RECEPTOR HOMOLOG 1, 2 MTVR1, 2"/>
    <property type="match status" value="1"/>
</dbReference>
<evidence type="ECO:0000256" key="2">
    <source>
        <dbReference type="ARBA" id="ARBA00022801"/>
    </source>
</evidence>
<keyword evidence="2 5" id="KW-0378">Hydrolase</keyword>